<dbReference type="InterPro" id="IPR003593">
    <property type="entry name" value="AAA+_ATPase"/>
</dbReference>
<gene>
    <name evidence="7" type="primary">btuD_28</name>
    <name evidence="7" type="ORF">SRB5_68600</name>
</gene>
<keyword evidence="2" id="KW-0813">Transport</keyword>
<dbReference type="PROSITE" id="PS00211">
    <property type="entry name" value="ABC_TRANSPORTER_1"/>
    <property type="match status" value="1"/>
</dbReference>
<evidence type="ECO:0000259" key="6">
    <source>
        <dbReference type="PROSITE" id="PS50893"/>
    </source>
</evidence>
<dbReference type="PROSITE" id="PS50893">
    <property type="entry name" value="ABC_TRANSPORTER_2"/>
    <property type="match status" value="1"/>
</dbReference>
<accession>A0A7K0CT94</accession>
<evidence type="ECO:0000256" key="2">
    <source>
        <dbReference type="ARBA" id="ARBA00022448"/>
    </source>
</evidence>
<keyword evidence="8" id="KW-1185">Reference proteome</keyword>
<dbReference type="SMART" id="SM00382">
    <property type="entry name" value="AAA"/>
    <property type="match status" value="1"/>
</dbReference>
<dbReference type="Pfam" id="PF08352">
    <property type="entry name" value="oligo_HPY"/>
    <property type="match status" value="1"/>
</dbReference>
<comment type="caution">
    <text evidence="7">The sequence shown here is derived from an EMBL/GenBank/DDBJ whole genome shotgun (WGS) entry which is preliminary data.</text>
</comment>
<feature type="region of interest" description="Disordered" evidence="5">
    <location>
        <begin position="372"/>
        <end position="450"/>
    </location>
</feature>
<organism evidence="7 8">
    <name type="scientific">Streptomyces smaragdinus</name>
    <dbReference type="NCBI Taxonomy" id="2585196"/>
    <lineage>
        <taxon>Bacteria</taxon>
        <taxon>Bacillati</taxon>
        <taxon>Actinomycetota</taxon>
        <taxon>Actinomycetes</taxon>
        <taxon>Kitasatosporales</taxon>
        <taxon>Streptomycetaceae</taxon>
        <taxon>Streptomyces</taxon>
    </lineage>
</organism>
<reference evidence="7 8" key="1">
    <citation type="submission" date="2019-10" db="EMBL/GenBank/DDBJ databases">
        <title>Streptomyces smaragdinus sp. nov. and Streptomyces fabii sp. nov., isolated from the gut of fungus growing-termite Macrotermes natalensis.</title>
        <authorList>
            <person name="Schwitalla J."/>
            <person name="Benndorf R."/>
            <person name="Martin K."/>
            <person name="De Beer W."/>
            <person name="Kaster A.-K."/>
            <person name="Vollmers J."/>
            <person name="Poulsen M."/>
            <person name="Beemelmanns C."/>
        </authorList>
    </citation>
    <scope>NUCLEOTIDE SEQUENCE [LARGE SCALE GENOMIC DNA]</scope>
    <source>
        <strain evidence="7 8">RB5</strain>
    </source>
</reference>
<feature type="compositionally biased region" description="Basic and acidic residues" evidence="5">
    <location>
        <begin position="381"/>
        <end position="404"/>
    </location>
</feature>
<dbReference type="PANTHER" id="PTHR43776">
    <property type="entry name" value="TRANSPORT ATP-BINDING PROTEIN"/>
    <property type="match status" value="1"/>
</dbReference>
<dbReference type="SUPFAM" id="SSF52540">
    <property type="entry name" value="P-loop containing nucleoside triphosphate hydrolases"/>
    <property type="match status" value="1"/>
</dbReference>
<dbReference type="Pfam" id="PF00005">
    <property type="entry name" value="ABC_tran"/>
    <property type="match status" value="1"/>
</dbReference>
<dbReference type="FunFam" id="3.40.50.300:FF:000016">
    <property type="entry name" value="Oligopeptide ABC transporter ATP-binding component"/>
    <property type="match status" value="1"/>
</dbReference>
<proteinExistence type="inferred from homology"/>
<evidence type="ECO:0000256" key="4">
    <source>
        <dbReference type="ARBA" id="ARBA00022840"/>
    </source>
</evidence>
<dbReference type="PANTHER" id="PTHR43776:SF7">
    <property type="entry name" value="D,D-DIPEPTIDE TRANSPORT ATP-BINDING PROTEIN DDPF-RELATED"/>
    <property type="match status" value="1"/>
</dbReference>
<dbReference type="GO" id="GO:0016887">
    <property type="term" value="F:ATP hydrolysis activity"/>
    <property type="evidence" value="ECO:0007669"/>
    <property type="project" value="InterPro"/>
</dbReference>
<evidence type="ECO:0000313" key="7">
    <source>
        <dbReference type="EMBL" id="MQY16658.1"/>
    </source>
</evidence>
<dbReference type="Gene3D" id="3.40.50.300">
    <property type="entry name" value="P-loop containing nucleotide triphosphate hydrolases"/>
    <property type="match status" value="1"/>
</dbReference>
<dbReference type="EMBL" id="WEGJ01000064">
    <property type="protein sequence ID" value="MQY16658.1"/>
    <property type="molecule type" value="Genomic_DNA"/>
</dbReference>
<dbReference type="InterPro" id="IPR013563">
    <property type="entry name" value="Oligopep_ABC_C"/>
</dbReference>
<dbReference type="InterPro" id="IPR050319">
    <property type="entry name" value="ABC_transp_ATP-bind"/>
</dbReference>
<feature type="compositionally biased region" description="Acidic residues" evidence="5">
    <location>
        <begin position="406"/>
        <end position="450"/>
    </location>
</feature>
<feature type="domain" description="ABC transporter" evidence="6">
    <location>
        <begin position="23"/>
        <end position="274"/>
    </location>
</feature>
<keyword evidence="4 7" id="KW-0067">ATP-binding</keyword>
<dbReference type="GO" id="GO:0055085">
    <property type="term" value="P:transmembrane transport"/>
    <property type="evidence" value="ECO:0007669"/>
    <property type="project" value="UniProtKB-ARBA"/>
</dbReference>
<dbReference type="GO" id="GO:0005524">
    <property type="term" value="F:ATP binding"/>
    <property type="evidence" value="ECO:0007669"/>
    <property type="project" value="UniProtKB-KW"/>
</dbReference>
<name>A0A7K0CT94_9ACTN</name>
<evidence type="ECO:0000256" key="1">
    <source>
        <dbReference type="ARBA" id="ARBA00005417"/>
    </source>
</evidence>
<dbReference type="AlphaFoldDB" id="A0A7K0CT94"/>
<protein>
    <submittedName>
        <fullName evidence="7">Vitamin B12 import ATP-binding protein BtuD</fullName>
    </submittedName>
</protein>
<dbReference type="NCBIfam" id="TIGR01727">
    <property type="entry name" value="oligo_HPY"/>
    <property type="match status" value="1"/>
</dbReference>
<dbReference type="NCBIfam" id="NF008453">
    <property type="entry name" value="PRK11308.1"/>
    <property type="match status" value="1"/>
</dbReference>
<sequence>MSENLTLEKSEPAETVPTGEKLLEVSGLTKHFPIYGGFPIKRRVGAVQAVDGVDLTVHAGESFGLVGESGCGKSTTGRLITKLLEPTAGRISYRGQDITHASRKQLEPIRSEIQMIFQDPYSSLNPRQTVGTIIKSPMEINGINPAGGREARVRELLEIVGLNPEHYNRFPHEFSGGQRQRIGVARALALEPKLIVADEPVSALDVSIQAQVVNLLQDVQRELGIAFLFIAHDLAIVRHFSSRVAVMYLGKVVEVGDRDEIYNRPRHPYTHALLSAVPEADLTEEQDLSRERIRLAGDVPSPINPPSGCRFRTRCWKAQDVCASQEPPLVQISGNRSGHLTACHFPEDPTTEAREEDIVLDKALIALEEDLAVPAPAESPEDAKAEVSKEAAAETEVEVTKTVEAEATEEAAEAAEDTADEAETAEAEAAEADAEDTADAEVTEDATDAR</sequence>
<evidence type="ECO:0000256" key="5">
    <source>
        <dbReference type="SAM" id="MobiDB-lite"/>
    </source>
</evidence>
<dbReference type="GO" id="GO:0015833">
    <property type="term" value="P:peptide transport"/>
    <property type="evidence" value="ECO:0007669"/>
    <property type="project" value="InterPro"/>
</dbReference>
<dbReference type="InterPro" id="IPR017871">
    <property type="entry name" value="ABC_transporter-like_CS"/>
</dbReference>
<dbReference type="CDD" id="cd03257">
    <property type="entry name" value="ABC_NikE_OppD_transporters"/>
    <property type="match status" value="1"/>
</dbReference>
<evidence type="ECO:0000256" key="3">
    <source>
        <dbReference type="ARBA" id="ARBA00022741"/>
    </source>
</evidence>
<dbReference type="InterPro" id="IPR027417">
    <property type="entry name" value="P-loop_NTPase"/>
</dbReference>
<comment type="similarity">
    <text evidence="1">Belongs to the ABC transporter superfamily.</text>
</comment>
<evidence type="ECO:0000313" key="8">
    <source>
        <dbReference type="Proteomes" id="UP000466345"/>
    </source>
</evidence>
<keyword evidence="3" id="KW-0547">Nucleotide-binding</keyword>
<dbReference type="Proteomes" id="UP000466345">
    <property type="component" value="Unassembled WGS sequence"/>
</dbReference>
<dbReference type="InterPro" id="IPR003439">
    <property type="entry name" value="ABC_transporter-like_ATP-bd"/>
</dbReference>